<dbReference type="Proteomes" id="UP001295469">
    <property type="component" value="Chromosome C03"/>
</dbReference>
<dbReference type="AlphaFoldDB" id="A0A816IT14"/>
<sequence length="60" mass="6820">MKHWLTALHFVDVYSTLSHDPGTVKKPLSLKKQQPTRCFDEPKAFADLEKEKSMAPCDSS</sequence>
<protein>
    <submittedName>
        <fullName evidence="2">(rape) hypothetical protein</fullName>
    </submittedName>
</protein>
<reference evidence="2" key="1">
    <citation type="submission" date="2021-01" db="EMBL/GenBank/DDBJ databases">
        <authorList>
            <consortium name="Genoscope - CEA"/>
            <person name="William W."/>
        </authorList>
    </citation>
    <scope>NUCLEOTIDE SEQUENCE</scope>
</reference>
<accession>A0A816IT14</accession>
<evidence type="ECO:0000313" key="1">
    <source>
        <dbReference type="EMBL" id="CAF1710714.1"/>
    </source>
</evidence>
<proteinExistence type="predicted"/>
<dbReference type="EMBL" id="HG994367">
    <property type="protein sequence ID" value="CAF1710715.1"/>
    <property type="molecule type" value="Genomic_DNA"/>
</dbReference>
<evidence type="ECO:0000313" key="2">
    <source>
        <dbReference type="EMBL" id="CAF1710715.1"/>
    </source>
</evidence>
<organism evidence="2">
    <name type="scientific">Brassica napus</name>
    <name type="common">Rape</name>
    <dbReference type="NCBI Taxonomy" id="3708"/>
    <lineage>
        <taxon>Eukaryota</taxon>
        <taxon>Viridiplantae</taxon>
        <taxon>Streptophyta</taxon>
        <taxon>Embryophyta</taxon>
        <taxon>Tracheophyta</taxon>
        <taxon>Spermatophyta</taxon>
        <taxon>Magnoliopsida</taxon>
        <taxon>eudicotyledons</taxon>
        <taxon>Gunneridae</taxon>
        <taxon>Pentapetalae</taxon>
        <taxon>rosids</taxon>
        <taxon>malvids</taxon>
        <taxon>Brassicales</taxon>
        <taxon>Brassicaceae</taxon>
        <taxon>Brassiceae</taxon>
        <taxon>Brassica</taxon>
    </lineage>
</organism>
<gene>
    <name evidence="1" type="ORF">DARMORV10_C03P81640.1</name>
    <name evidence="2" type="ORF">DARMORV10_C03P81650.1</name>
</gene>
<dbReference type="EMBL" id="HG994367">
    <property type="protein sequence ID" value="CAF1710714.1"/>
    <property type="molecule type" value="Genomic_DNA"/>
</dbReference>
<name>A0A816IT14_BRANA</name>